<dbReference type="NCBIfam" id="NF033510">
    <property type="entry name" value="Ca_tandemer"/>
    <property type="match status" value="3"/>
</dbReference>
<dbReference type="InterPro" id="IPR018511">
    <property type="entry name" value="Hemolysin-typ_Ca-bd_CS"/>
</dbReference>
<dbReference type="Pfam" id="PF16709">
    <property type="entry name" value="SCAB-Ig"/>
    <property type="match status" value="1"/>
</dbReference>
<dbReference type="InterPro" id="IPR050557">
    <property type="entry name" value="RTX_toxin/Mannuronan_C5-epim"/>
</dbReference>
<dbReference type="InterPro" id="IPR032015">
    <property type="entry name" value="SCAB-Ig"/>
</dbReference>
<keyword evidence="8" id="KW-1185">Reference proteome</keyword>
<comment type="subcellular location">
    <subcellularLocation>
        <location evidence="1">Secreted</location>
    </subcellularLocation>
</comment>
<dbReference type="PANTHER" id="PTHR38340">
    <property type="entry name" value="S-LAYER PROTEIN"/>
    <property type="match status" value="1"/>
</dbReference>
<dbReference type="Gene3D" id="2.150.10.10">
    <property type="entry name" value="Serralysin-like metalloprotease, C-terminal"/>
    <property type="match status" value="7"/>
</dbReference>
<comment type="caution">
    <text evidence="7">The sequence shown here is derived from an EMBL/GenBank/DDBJ whole genome shotgun (WGS) entry which is preliminary data.</text>
</comment>
<dbReference type="Proteomes" id="UP000781958">
    <property type="component" value="Unassembled WGS sequence"/>
</dbReference>
<dbReference type="InterPro" id="IPR025592">
    <property type="entry name" value="DUF4347"/>
</dbReference>
<keyword evidence="2" id="KW-0964">Secreted</keyword>
<dbReference type="InterPro" id="IPR011049">
    <property type="entry name" value="Serralysin-like_metalloprot_C"/>
</dbReference>
<feature type="domain" description="Bacterial Ig-like" evidence="6">
    <location>
        <begin position="1642"/>
        <end position="1721"/>
    </location>
</feature>
<evidence type="ECO:0000256" key="3">
    <source>
        <dbReference type="SAM" id="MobiDB-lite"/>
    </source>
</evidence>
<evidence type="ECO:0000256" key="2">
    <source>
        <dbReference type="ARBA" id="ARBA00022525"/>
    </source>
</evidence>
<dbReference type="PANTHER" id="PTHR38340:SF1">
    <property type="entry name" value="S-LAYER PROTEIN"/>
    <property type="match status" value="1"/>
</dbReference>
<feature type="region of interest" description="Disordered" evidence="3">
    <location>
        <begin position="359"/>
        <end position="395"/>
    </location>
</feature>
<accession>A0ABS4SN25</accession>
<evidence type="ECO:0000313" key="8">
    <source>
        <dbReference type="Proteomes" id="UP000781958"/>
    </source>
</evidence>
<evidence type="ECO:0000256" key="1">
    <source>
        <dbReference type="ARBA" id="ARBA00004613"/>
    </source>
</evidence>
<evidence type="ECO:0000259" key="6">
    <source>
        <dbReference type="Pfam" id="PF19077"/>
    </source>
</evidence>
<feature type="region of interest" description="Disordered" evidence="3">
    <location>
        <begin position="233"/>
        <end position="254"/>
    </location>
</feature>
<dbReference type="RefSeq" id="WP_209767265.1">
    <property type="nucleotide sequence ID" value="NZ_JAGINP010000010.1"/>
</dbReference>
<organism evidence="7 8">
    <name type="scientific">Azospirillum rugosum</name>
    <dbReference type="NCBI Taxonomy" id="416170"/>
    <lineage>
        <taxon>Bacteria</taxon>
        <taxon>Pseudomonadati</taxon>
        <taxon>Pseudomonadota</taxon>
        <taxon>Alphaproteobacteria</taxon>
        <taxon>Rhodospirillales</taxon>
        <taxon>Azospirillaceae</taxon>
        <taxon>Azospirillum</taxon>
    </lineage>
</organism>
<evidence type="ECO:0000313" key="7">
    <source>
        <dbReference type="EMBL" id="MBP2293332.1"/>
    </source>
</evidence>
<dbReference type="InterPro" id="IPR044016">
    <property type="entry name" value="Big_13"/>
</dbReference>
<dbReference type="Pfam" id="PF19077">
    <property type="entry name" value="Big_13"/>
    <property type="match status" value="1"/>
</dbReference>
<dbReference type="EMBL" id="JAGINP010000010">
    <property type="protein sequence ID" value="MBP2293332.1"/>
    <property type="molecule type" value="Genomic_DNA"/>
</dbReference>
<dbReference type="Gene3D" id="2.60.40.10">
    <property type="entry name" value="Immunoglobulins"/>
    <property type="match status" value="4"/>
</dbReference>
<gene>
    <name evidence="7" type="ORF">J2851_003115</name>
</gene>
<dbReference type="Pfam" id="PF14252">
    <property type="entry name" value="DUF4347"/>
    <property type="match status" value="1"/>
</dbReference>
<dbReference type="InterPro" id="IPR013783">
    <property type="entry name" value="Ig-like_fold"/>
</dbReference>
<feature type="domain" description="Stomatal closure-related actin-binding protein Ig" evidence="5">
    <location>
        <begin position="606"/>
        <end position="686"/>
    </location>
</feature>
<feature type="domain" description="DUF4347" evidence="4">
    <location>
        <begin position="25"/>
        <end position="178"/>
    </location>
</feature>
<dbReference type="PRINTS" id="PR00313">
    <property type="entry name" value="CABNDNGRPT"/>
</dbReference>
<evidence type="ECO:0000259" key="5">
    <source>
        <dbReference type="Pfam" id="PF16709"/>
    </source>
</evidence>
<evidence type="ECO:0000259" key="4">
    <source>
        <dbReference type="Pfam" id="PF14252"/>
    </source>
</evidence>
<dbReference type="SUPFAM" id="SSF51120">
    <property type="entry name" value="beta-Roll"/>
    <property type="match status" value="4"/>
</dbReference>
<dbReference type="InterPro" id="IPR001343">
    <property type="entry name" value="Hemolysn_Ca-bd"/>
</dbReference>
<dbReference type="PROSITE" id="PS00330">
    <property type="entry name" value="HEMOLYSIN_CALCIUM"/>
    <property type="match status" value="6"/>
</dbReference>
<protein>
    <submittedName>
        <fullName evidence="7">Ca2+-binding RTX toxin-like protein</fullName>
    </submittedName>
</protein>
<dbReference type="Pfam" id="PF00353">
    <property type="entry name" value="HemolysinCabind"/>
    <property type="match status" value="8"/>
</dbReference>
<sequence length="2305" mass="225434">MDFSVTPLVLRPCDPAINGGRKEAVFIDASLADWQALAGGVAAGIEVVLLDGSADGLAQMAAWAADKEGYDAIHVLSHGAEGQVRLGTLILDAAAVQARSAELGALGGALTDEGDLLLYGCDVASGNGGPFIAALADATGADVAASANRTGGFAVGGNWILETVLGSLEASPLAFESYAHALDTFTGTAGNDPLTGTAGADTLSGLAGNDTLSGGDGNDSLVGGDGNDLLYGDAGNDTIQGGNGDDTIQGGEDNDTIVGGAGNDSIIGGAGNDVIGYTSGSELGATEFIDTGDGNDIIRFYSTTPGDTLVLPGTLTDSNNTLIVAITGGYSGQTTTTGLKIDGSAVTLSGGLTMNGGGGSDVLTGTAQNDSLKGGNGDDTLNGGAGNDTLNGEAGTDVLNGGAGNDVFLDPNGDVITTLESGDIIRLTGGAAQNLASSHLQYNSATKTLTVDYDKNGTFGGGTDVVIVFTNAPALTSFQVTNNSPFADIKLAALNSVPVNTANPTVSGTATVGNALSTTTGTWTDSDGDSLSYTYKWYRADDEYGTNATTITGATSTSYTLTTSDAHKYLRVVVTANDGNGGTQVASSAYTAITNSAPVNSLVPTVTGTATVGNALSTSNGTWSDADGDGRTYSYQWYRANSSAGDSEAAISGATASSYTPVAGDLGKYLRVVVTANDGNGGTQTATSTRTAIAGGNGAPVNSAVPVVSGTATVGNALSATTGTWTDPDGDSLGYTYQWYRADDENGTNATAITGATSTGYSLTTTDAHKYLRVVVTANDGNGGTQTASSAYTTITNSAPVNSVAPTVTGTAAVGNALSTSNGVWSDPDGDGRTYSYQWYRADDGNGSNAAAITGATSTSYSLTTSDAHKYLRVVVTANDGKGGTQTATSAFKAIDNSAPSLTAPLPISLTDTAIADSFAPQTGTLGSADADGDARTYGITGGTAASFTSNGLTYDLSMAGTYGTLHLDSATGRYVYVPADGAINALTASASETFTVTVSDGALSDSKLLTVTIAGANEAPVMSADVRSLTGIDEDASGNDGDSVAGILASAGTATDADGNALGIAVTAVDNSNGTWEYKPGTGSWTAITGASGGSALLLAGTDRVRFVPNANYNGSATGGITFKAWDQTSGTAGTTAGNDTTANGGLGAGGQYSAGSATAGVAVAAVNDAPVLSDTVLVLPGVAQAAGAPSGAVGAAVSSLVAIGTNVTDVDSGAVTGIALVGVDTSAGGTWYYSTDGGANWAVVGTVNDSGSALLLRTTDRLYYQPTGGNAGLLIAAITFRAWDQSAGTAGTKVATGGGGGASAFSAATDTASLSIAPGAPGVPDLAAASDTGGSNTDNITKAGSVTVTGSGAAANATVRLYADGTLRATAAADAAGAYSFADVDVSGLGGPVNVTVRQVVGGAESGDSGGLTVTFDRTAPTVAIGTVAGDDRISAVEDQSAVAVSGTTSGVEDGQMVTVTVGGVTKTATVNANAWTVSLTSGEVQGLTEGSTTITAAVSDLAGNAATPASRSIVYDRTAPSVAIGSVAGDDRISGVEDHAAVAVSGITSGVEDGQTVTVTVGGVTKTATVSANAWTVSLTGGEVQSFAEGPLTITAAVSDAAGNAAAPASRTVTYDRTAPTAPTLLGVFTDAAATAPVTVTNDTTLVVRGTAEAGSRVEVSDNGTLLATVVAGADGSWTAALGSAPLADGRYALTATATDAAGNRSPASAVSTVLVDTQAPGRPTVGFSTAAIDRSTQTSVSFQISGGEAGSTVRWTLSSAGGGTPLTGTGTLTDGGSLTVGGLDVSGLYDGTLLLSLTASDAAGNSAPAATASVAKATAVQVDGVPVQTLTTQNAGRTVTTVVVQAPSSGRVEDPSTSNAGLADVPVVQETVGGTTATTLSVGLSAGIGMTASGTAARQNPTQSLAGLIRAIEARTDAGSSSRTGLTDGGSGFLKALSEQTQLLVRSIDFSAPDGTAGQSVQAKVAGSALGGNTQASATPTAVVLNTSGVNAPVTIQLDNIQFAAVIGNATLVGGEGEQVVYGDAGRQWLYLGAGDDELHGGAGDDTVASAGGNDTLFGDDGNDVVMGGEGDDWVLGGAGDDLIGGGIGNDRGFGGTGNDILFGEAGDDTLTGEAGNDTVVGGAGNDLLFGEDGADFLVGEAGNDTLNAGAGNDTALGGDGSDLIGLGDGNDLASGEAGNDTVLGEAGNDTLFGGLGDDLLNGGAGDDLLFADGGADTLWGGAGRDVFALGRSSGGTVVADFRAGEDRLAFTDPGIDLGAVIRSARVEGGNTTLDLGNGGRITILGQTGLGQTGDIARWFA</sequence>
<name>A0ABS4SN25_9PROT</name>
<reference evidence="7 8" key="1">
    <citation type="submission" date="2021-03" db="EMBL/GenBank/DDBJ databases">
        <title>Genomic Encyclopedia of Type Strains, Phase III (KMG-III): the genomes of soil and plant-associated and newly described type strains.</title>
        <authorList>
            <person name="Whitman W."/>
        </authorList>
    </citation>
    <scope>NUCLEOTIDE SEQUENCE [LARGE SCALE GENOMIC DNA]</scope>
    <source>
        <strain evidence="7 8">IMMIB AFH-6</strain>
    </source>
</reference>
<dbReference type="Gene3D" id="2.60.40.2700">
    <property type="match status" value="4"/>
</dbReference>
<proteinExistence type="predicted"/>